<proteinExistence type="predicted"/>
<keyword evidence="2" id="KW-1185">Reference proteome</keyword>
<sequence>MLNLQKSSAILAKEDETLAALQHLIGTPYSTHLKQSIARLSGFSMDDVVGPEDSGVMRYQIYVNVNQNSIITSFSFTQ</sequence>
<organism evidence="1 2">
    <name type="scientific">Pseudomonas promysalinigenes</name>
    <dbReference type="NCBI Taxonomy" id="485898"/>
    <lineage>
        <taxon>Bacteria</taxon>
        <taxon>Pseudomonadati</taxon>
        <taxon>Pseudomonadota</taxon>
        <taxon>Gammaproteobacteria</taxon>
        <taxon>Pseudomonadales</taxon>
        <taxon>Pseudomonadaceae</taxon>
        <taxon>Pseudomonas</taxon>
    </lineage>
</organism>
<evidence type="ECO:0000313" key="2">
    <source>
        <dbReference type="Proteomes" id="UP001064504"/>
    </source>
</evidence>
<evidence type="ECO:0000313" key="1">
    <source>
        <dbReference type="EMBL" id="UXH38691.1"/>
    </source>
</evidence>
<name>A0ABY6AGE0_9PSED</name>
<accession>A0ABY6AGE0</accession>
<gene>
    <name evidence="1" type="ORF">N5C08_17125</name>
</gene>
<reference evidence="1" key="1">
    <citation type="submission" date="2022-09" db="EMBL/GenBank/DDBJ databases">
        <title>Complete genome sequence of Pseudomonas promysalinigenes strain RL-WG26, a newly isolated PGPR with the potential for plant salinity stress alleviation.</title>
        <authorList>
            <person name="Ren L."/>
            <person name="Wang G."/>
            <person name="Hu H."/>
        </authorList>
    </citation>
    <scope>NUCLEOTIDE SEQUENCE</scope>
    <source>
        <strain evidence="1">RL-WG26</strain>
    </source>
</reference>
<dbReference type="Proteomes" id="UP001064504">
    <property type="component" value="Chromosome"/>
</dbReference>
<dbReference type="RefSeq" id="WP_060480504.1">
    <property type="nucleotide sequence ID" value="NZ_CP077094.1"/>
</dbReference>
<protein>
    <submittedName>
        <fullName evidence="1">Uncharacterized protein</fullName>
    </submittedName>
</protein>
<dbReference type="EMBL" id="CP104557">
    <property type="protein sequence ID" value="UXH38691.1"/>
    <property type="molecule type" value="Genomic_DNA"/>
</dbReference>